<keyword evidence="9 12" id="KW-0472">Membrane</keyword>
<dbReference type="GO" id="GO:0046872">
    <property type="term" value="F:metal ion binding"/>
    <property type="evidence" value="ECO:0007669"/>
    <property type="project" value="UniProtKB-KW"/>
</dbReference>
<evidence type="ECO:0000256" key="11">
    <source>
        <dbReference type="ARBA" id="ARBA00047308"/>
    </source>
</evidence>
<dbReference type="Gene3D" id="3.40.1110.10">
    <property type="entry name" value="Calcium-transporting ATPase, cytoplasmic domain N"/>
    <property type="match status" value="1"/>
</dbReference>
<proteinExistence type="inferred from homology"/>
<dbReference type="Pfam" id="PF00122">
    <property type="entry name" value="E1-E2_ATPase"/>
    <property type="match status" value="1"/>
</dbReference>
<dbReference type="InterPro" id="IPR023299">
    <property type="entry name" value="ATPase_P-typ_cyto_dom_N"/>
</dbReference>
<keyword evidence="8 12" id="KW-1133">Transmembrane helix</keyword>
<organism evidence="14 15">
    <name type="scientific">Vibrio qingdaonensis</name>
    <dbReference type="NCBI Taxonomy" id="2829491"/>
    <lineage>
        <taxon>Bacteria</taxon>
        <taxon>Pseudomonadati</taxon>
        <taxon>Pseudomonadota</taxon>
        <taxon>Gammaproteobacteria</taxon>
        <taxon>Vibrionales</taxon>
        <taxon>Vibrionaceae</taxon>
        <taxon>Vibrio</taxon>
    </lineage>
</organism>
<evidence type="ECO:0000259" key="13">
    <source>
        <dbReference type="PROSITE" id="PS50846"/>
    </source>
</evidence>
<evidence type="ECO:0000256" key="8">
    <source>
        <dbReference type="ARBA" id="ARBA00022989"/>
    </source>
</evidence>
<dbReference type="AlphaFoldDB" id="A0A9X3CNV9"/>
<dbReference type="InterPro" id="IPR018303">
    <property type="entry name" value="ATPase_P-typ_P_site"/>
</dbReference>
<evidence type="ECO:0000256" key="10">
    <source>
        <dbReference type="ARBA" id="ARBA00039097"/>
    </source>
</evidence>
<comment type="caution">
    <text evidence="14">The sequence shown here is derived from an EMBL/GenBank/DDBJ whole genome shotgun (WGS) entry which is preliminary data.</text>
</comment>
<dbReference type="Gene3D" id="3.30.70.100">
    <property type="match status" value="1"/>
</dbReference>
<dbReference type="CDD" id="cd07546">
    <property type="entry name" value="P-type_ATPase_Pb_Zn_Cd2-like"/>
    <property type="match status" value="1"/>
</dbReference>
<dbReference type="InterPro" id="IPR027256">
    <property type="entry name" value="P-typ_ATPase_IB"/>
</dbReference>
<feature type="transmembrane region" description="Helical" evidence="12">
    <location>
        <begin position="411"/>
        <end position="435"/>
    </location>
</feature>
<dbReference type="NCBIfam" id="TIGR01494">
    <property type="entry name" value="ATPase_P-type"/>
    <property type="match status" value="1"/>
</dbReference>
<dbReference type="InterPro" id="IPR059000">
    <property type="entry name" value="ATPase_P-type_domA"/>
</dbReference>
<dbReference type="GO" id="GO:0016887">
    <property type="term" value="F:ATP hydrolysis activity"/>
    <property type="evidence" value="ECO:0007669"/>
    <property type="project" value="InterPro"/>
</dbReference>
<dbReference type="Gene3D" id="3.40.50.1000">
    <property type="entry name" value="HAD superfamily/HAD-like"/>
    <property type="match status" value="1"/>
</dbReference>
<dbReference type="GO" id="GO:0005886">
    <property type="term" value="C:plasma membrane"/>
    <property type="evidence" value="ECO:0007669"/>
    <property type="project" value="UniProtKB-SubCell"/>
</dbReference>
<evidence type="ECO:0000256" key="5">
    <source>
        <dbReference type="ARBA" id="ARBA00022741"/>
    </source>
</evidence>
<dbReference type="NCBIfam" id="TIGR01525">
    <property type="entry name" value="ATPase-IB_hvy"/>
    <property type="match status" value="1"/>
</dbReference>
<sequence length="777" mass="82237">MCNKHDACRTQKINAIRPVGTSCSAPTIAAISANEESSSGCCSTQGECSASEPEEPHVSEGNLETNPSMHSWKVIGMDCPSCARKVESAMSKIPGIVSAKVLFATEKLVVRVNDPALVSEVESAVLKVGFTLQSLNGGSSPHTVQQPMPSGWRKTVSENAHILAISSGMLIAALSRSSFPQLSEWLFVLTCLLGLMPITKKAFQLAKSGTPFAIETLMSVAAIGALYLGETVEAGMVLLLFLIGERLESFAASKARSGVQALMSLVPEDATVVIDGVRSKKSASELQPGDMIEVAPGDRLPADGELVSTSASFDESALTGESLPVERLIGDNVMAGAVLTDKVVILKVTSKQGENAIDRILHLIEEAESRKAPIERFLDKFSRWYTPLMMLVSLAVIITPPLLFAQPWETWVYRGLALLLIACPCALVISTPAAITSGLAAATRRGALIKGGAALEQLGNVKAIAFDKTGTLTLGRPHVTDTIALMNFTQEELLKVAAAIESGSNHPLATSLVRYVEDKGLSIPEATEKRALVGVGIEGIVHERHYALLAPSKVTFELTADTQSQIALLEDQGKTVVVLTNQSTTSMNEGQELGLIAWRDEVRADAAEAVEKLAKLGINTIMLTGDNARSAHAIATPLGMDYKASLLPADKVAYVNELAQHQRVAMVGDGINDAPAMKAANIGIAMGGGTDVALETADAALTHNRLAELPVMVELSRATLNNIKQNVTLALGLKAVFLVTTLLGMTGLWVAVLADSGATAIVTLNALRLLRHKSKLD</sequence>
<keyword evidence="5 12" id="KW-0547">Nucleotide-binding</keyword>
<comment type="similarity">
    <text evidence="2 12">Belongs to the cation transport ATPase (P-type) (TC 3.A.3) family. Type IB subfamily.</text>
</comment>
<dbReference type="CDD" id="cd00371">
    <property type="entry name" value="HMA"/>
    <property type="match status" value="1"/>
</dbReference>
<dbReference type="SFLD" id="SFLDF00027">
    <property type="entry name" value="p-type_atpase"/>
    <property type="match status" value="1"/>
</dbReference>
<dbReference type="Pfam" id="PF00702">
    <property type="entry name" value="Hydrolase"/>
    <property type="match status" value="1"/>
</dbReference>
<dbReference type="GO" id="GO:0015086">
    <property type="term" value="F:cadmium ion transmembrane transporter activity"/>
    <property type="evidence" value="ECO:0007669"/>
    <property type="project" value="TreeGrafter"/>
</dbReference>
<dbReference type="PRINTS" id="PR00119">
    <property type="entry name" value="CATATPASE"/>
</dbReference>
<dbReference type="InterPro" id="IPR023214">
    <property type="entry name" value="HAD_sf"/>
</dbReference>
<dbReference type="InterPro" id="IPR008250">
    <property type="entry name" value="ATPase_P-typ_transduc_dom_A_sf"/>
</dbReference>
<dbReference type="GO" id="GO:0016463">
    <property type="term" value="F:P-type zinc transporter activity"/>
    <property type="evidence" value="ECO:0007669"/>
    <property type="project" value="UniProtKB-EC"/>
</dbReference>
<evidence type="ECO:0000256" key="6">
    <source>
        <dbReference type="ARBA" id="ARBA00022840"/>
    </source>
</evidence>
<evidence type="ECO:0000256" key="12">
    <source>
        <dbReference type="RuleBase" id="RU362081"/>
    </source>
</evidence>
<dbReference type="InterPro" id="IPR023298">
    <property type="entry name" value="ATPase_P-typ_TM_dom_sf"/>
</dbReference>
<dbReference type="InterPro" id="IPR001757">
    <property type="entry name" value="P_typ_ATPase"/>
</dbReference>
<dbReference type="Gene3D" id="2.70.150.10">
    <property type="entry name" value="Calcium-transporting ATPase, cytoplasmic transduction domain A"/>
    <property type="match status" value="1"/>
</dbReference>
<protein>
    <recommendedName>
        <fullName evidence="10">P-type Zn(2+) transporter</fullName>
        <ecNumber evidence="10">7.2.2.12</ecNumber>
    </recommendedName>
</protein>
<dbReference type="SUPFAM" id="SSF55008">
    <property type="entry name" value="HMA, heavy metal-associated domain"/>
    <property type="match status" value="1"/>
</dbReference>
<evidence type="ECO:0000256" key="1">
    <source>
        <dbReference type="ARBA" id="ARBA00004141"/>
    </source>
</evidence>
<comment type="subcellular location">
    <subcellularLocation>
        <location evidence="12">Cell membrane</location>
    </subcellularLocation>
    <subcellularLocation>
        <location evidence="1">Membrane</location>
        <topology evidence="1">Multi-pass membrane protein</topology>
    </subcellularLocation>
</comment>
<evidence type="ECO:0000256" key="7">
    <source>
        <dbReference type="ARBA" id="ARBA00022967"/>
    </source>
</evidence>
<evidence type="ECO:0000256" key="9">
    <source>
        <dbReference type="ARBA" id="ARBA00023136"/>
    </source>
</evidence>
<dbReference type="RefSeq" id="WP_265675226.1">
    <property type="nucleotide sequence ID" value="NZ_JAKRRY010000014.1"/>
</dbReference>
<evidence type="ECO:0000313" key="15">
    <source>
        <dbReference type="Proteomes" id="UP001155587"/>
    </source>
</evidence>
<dbReference type="GO" id="GO:0005524">
    <property type="term" value="F:ATP binding"/>
    <property type="evidence" value="ECO:0007669"/>
    <property type="project" value="UniProtKB-UniRule"/>
</dbReference>
<evidence type="ECO:0000256" key="2">
    <source>
        <dbReference type="ARBA" id="ARBA00006024"/>
    </source>
</evidence>
<dbReference type="SUPFAM" id="SSF81653">
    <property type="entry name" value="Calcium ATPase, transduction domain A"/>
    <property type="match status" value="1"/>
</dbReference>
<comment type="catalytic activity">
    <reaction evidence="11">
        <text>Zn(2+)(in) + ATP + H2O = Zn(2+)(out) + ADP + phosphate + H(+)</text>
        <dbReference type="Rhea" id="RHEA:20621"/>
        <dbReference type="ChEBI" id="CHEBI:15377"/>
        <dbReference type="ChEBI" id="CHEBI:15378"/>
        <dbReference type="ChEBI" id="CHEBI:29105"/>
        <dbReference type="ChEBI" id="CHEBI:30616"/>
        <dbReference type="ChEBI" id="CHEBI:43474"/>
        <dbReference type="ChEBI" id="CHEBI:456216"/>
        <dbReference type="EC" id="7.2.2.12"/>
    </reaction>
</comment>
<dbReference type="SUPFAM" id="SSF56784">
    <property type="entry name" value="HAD-like"/>
    <property type="match status" value="1"/>
</dbReference>
<dbReference type="EMBL" id="JAKRRY010000014">
    <property type="protein sequence ID" value="MCW8346681.1"/>
    <property type="molecule type" value="Genomic_DNA"/>
</dbReference>
<dbReference type="SFLD" id="SFLDS00003">
    <property type="entry name" value="Haloacid_Dehalogenase"/>
    <property type="match status" value="1"/>
</dbReference>
<keyword evidence="7" id="KW-1278">Translocase</keyword>
<dbReference type="PANTHER" id="PTHR48085:SF5">
    <property type="entry name" value="CADMIUM_ZINC-TRANSPORTING ATPASE HMA4-RELATED"/>
    <property type="match status" value="1"/>
</dbReference>
<evidence type="ECO:0000256" key="4">
    <source>
        <dbReference type="ARBA" id="ARBA00022723"/>
    </source>
</evidence>
<dbReference type="PROSITE" id="PS01229">
    <property type="entry name" value="COF_2"/>
    <property type="match status" value="1"/>
</dbReference>
<dbReference type="Proteomes" id="UP001155587">
    <property type="component" value="Unassembled WGS sequence"/>
</dbReference>
<comment type="caution">
    <text evidence="12">Lacks conserved residue(s) required for the propagation of feature annotation.</text>
</comment>
<dbReference type="Pfam" id="PF00403">
    <property type="entry name" value="HMA"/>
    <property type="match status" value="1"/>
</dbReference>
<keyword evidence="12" id="KW-1003">Cell membrane</keyword>
<dbReference type="PRINTS" id="PR00941">
    <property type="entry name" value="CDATPASE"/>
</dbReference>
<dbReference type="InterPro" id="IPR036163">
    <property type="entry name" value="HMA_dom_sf"/>
</dbReference>
<dbReference type="InterPro" id="IPR036412">
    <property type="entry name" value="HAD-like_sf"/>
</dbReference>
<dbReference type="PROSITE" id="PS00154">
    <property type="entry name" value="ATPASE_E1_E2"/>
    <property type="match status" value="1"/>
</dbReference>
<feature type="transmembrane region" description="Helical" evidence="12">
    <location>
        <begin position="726"/>
        <end position="743"/>
    </location>
</feature>
<evidence type="ECO:0000313" key="14">
    <source>
        <dbReference type="EMBL" id="MCW8346681.1"/>
    </source>
</evidence>
<dbReference type="InterPro" id="IPR044492">
    <property type="entry name" value="P_typ_ATPase_HD_dom"/>
</dbReference>
<name>A0A9X3CNV9_9VIBR</name>
<dbReference type="NCBIfam" id="TIGR01512">
    <property type="entry name" value="ATPase-IB2_Cd"/>
    <property type="match status" value="1"/>
</dbReference>
<keyword evidence="4 12" id="KW-0479">Metal-binding</keyword>
<keyword evidence="15" id="KW-1185">Reference proteome</keyword>
<dbReference type="InterPro" id="IPR006121">
    <property type="entry name" value="HMA_dom"/>
</dbReference>
<feature type="domain" description="HMA" evidence="13">
    <location>
        <begin position="68"/>
        <end position="133"/>
    </location>
</feature>
<dbReference type="PROSITE" id="PS50846">
    <property type="entry name" value="HMA_2"/>
    <property type="match status" value="1"/>
</dbReference>
<dbReference type="EC" id="7.2.2.12" evidence="10"/>
<feature type="transmembrane region" description="Helical" evidence="12">
    <location>
        <begin position="384"/>
        <end position="405"/>
    </location>
</feature>
<gene>
    <name evidence="14" type="ORF">MD535_11795</name>
</gene>
<dbReference type="SFLD" id="SFLDG00002">
    <property type="entry name" value="C1.7:_P-type_atpase_like"/>
    <property type="match status" value="1"/>
</dbReference>
<keyword evidence="3 12" id="KW-0812">Transmembrane</keyword>
<evidence type="ECO:0000256" key="3">
    <source>
        <dbReference type="ARBA" id="ARBA00022692"/>
    </source>
</evidence>
<dbReference type="SUPFAM" id="SSF81665">
    <property type="entry name" value="Calcium ATPase, transmembrane domain M"/>
    <property type="match status" value="1"/>
</dbReference>
<dbReference type="InterPro" id="IPR051014">
    <property type="entry name" value="Cation_Transport_ATPase_IB"/>
</dbReference>
<dbReference type="PANTHER" id="PTHR48085">
    <property type="entry name" value="CADMIUM/ZINC-TRANSPORTING ATPASE HMA2-RELATED"/>
    <property type="match status" value="1"/>
</dbReference>
<keyword evidence="6 12" id="KW-0067">ATP-binding</keyword>
<dbReference type="NCBIfam" id="NF008262">
    <property type="entry name" value="PRK11033.1"/>
    <property type="match status" value="1"/>
</dbReference>
<reference evidence="14" key="1">
    <citation type="submission" date="2022-02" db="EMBL/GenBank/DDBJ databases">
        <title>Vibrio sp. nov, a new bacterium isolated from seawater.</title>
        <authorList>
            <person name="Yuan Y."/>
        </authorList>
    </citation>
    <scope>NUCLEOTIDE SEQUENCE</scope>
    <source>
        <strain evidence="14">ZSDZ65</strain>
    </source>
</reference>
<accession>A0A9X3CNV9</accession>